<evidence type="ECO:0000313" key="1">
    <source>
        <dbReference type="EMBL" id="JAH26766.1"/>
    </source>
</evidence>
<reference evidence="1" key="2">
    <citation type="journal article" date="2015" name="Fish Shellfish Immunol.">
        <title>Early steps in the European eel (Anguilla anguilla)-Vibrio vulnificus interaction in the gills: Role of the RtxA13 toxin.</title>
        <authorList>
            <person name="Callol A."/>
            <person name="Pajuelo D."/>
            <person name="Ebbesson L."/>
            <person name="Teles M."/>
            <person name="MacKenzie S."/>
            <person name="Amaro C."/>
        </authorList>
    </citation>
    <scope>NUCLEOTIDE SEQUENCE</scope>
</reference>
<sequence>MPFRVFHASAFLTLRSCSDDLTHEPRYLKSLTSFRPVPPIVIRGPGGCYR</sequence>
<name>A0A0E9RCB9_ANGAN</name>
<reference evidence="1" key="1">
    <citation type="submission" date="2014-11" db="EMBL/GenBank/DDBJ databases">
        <authorList>
            <person name="Amaro Gonzalez C."/>
        </authorList>
    </citation>
    <scope>NUCLEOTIDE SEQUENCE</scope>
</reference>
<dbReference type="AlphaFoldDB" id="A0A0E9RCB9"/>
<accession>A0A0E9RCB9</accession>
<organism evidence="1">
    <name type="scientific">Anguilla anguilla</name>
    <name type="common">European freshwater eel</name>
    <name type="synonym">Muraena anguilla</name>
    <dbReference type="NCBI Taxonomy" id="7936"/>
    <lineage>
        <taxon>Eukaryota</taxon>
        <taxon>Metazoa</taxon>
        <taxon>Chordata</taxon>
        <taxon>Craniata</taxon>
        <taxon>Vertebrata</taxon>
        <taxon>Euteleostomi</taxon>
        <taxon>Actinopterygii</taxon>
        <taxon>Neopterygii</taxon>
        <taxon>Teleostei</taxon>
        <taxon>Anguilliformes</taxon>
        <taxon>Anguillidae</taxon>
        <taxon>Anguilla</taxon>
    </lineage>
</organism>
<dbReference type="EMBL" id="GBXM01081811">
    <property type="protein sequence ID" value="JAH26766.1"/>
    <property type="molecule type" value="Transcribed_RNA"/>
</dbReference>
<proteinExistence type="predicted"/>
<protein>
    <submittedName>
        <fullName evidence="1">Uncharacterized protein</fullName>
    </submittedName>
</protein>